<evidence type="ECO:0000313" key="2">
    <source>
        <dbReference type="EMBL" id="CAB5222302.1"/>
    </source>
</evidence>
<dbReference type="InterPro" id="IPR045958">
    <property type="entry name" value="DUF6378"/>
</dbReference>
<organism evidence="2">
    <name type="scientific">uncultured Caudovirales phage</name>
    <dbReference type="NCBI Taxonomy" id="2100421"/>
    <lineage>
        <taxon>Viruses</taxon>
        <taxon>Duplodnaviria</taxon>
        <taxon>Heunggongvirae</taxon>
        <taxon>Uroviricota</taxon>
        <taxon>Caudoviricetes</taxon>
        <taxon>Peduoviridae</taxon>
        <taxon>Maltschvirus</taxon>
        <taxon>Maltschvirus maltsch</taxon>
    </lineage>
</organism>
<protein>
    <recommendedName>
        <fullName evidence="1">DUF6378 domain-containing protein</fullName>
    </recommendedName>
</protein>
<proteinExistence type="predicted"/>
<accession>A0A6J7WZZ1</accession>
<sequence length="106" mass="12145">MPTDRTRFLNSAAKLVDGDRNEDYGDPLDDFAMTAGLWNLYLSRIEKKRDAQWLEPHDVAALMMLLKVSRLSWTPNKEDHWLDIAGYSACGWDCVQRDETIGKLGN</sequence>
<feature type="domain" description="DUF6378" evidence="1">
    <location>
        <begin position="8"/>
        <end position="93"/>
    </location>
</feature>
<reference evidence="2" key="1">
    <citation type="submission" date="2020-05" db="EMBL/GenBank/DDBJ databases">
        <authorList>
            <person name="Chiriac C."/>
            <person name="Salcher M."/>
            <person name="Ghai R."/>
            <person name="Kavagutti S V."/>
        </authorList>
    </citation>
    <scope>NUCLEOTIDE SEQUENCE</scope>
</reference>
<name>A0A6J7WZZ1_9CAUD</name>
<dbReference type="EMBL" id="LR798301">
    <property type="protein sequence ID" value="CAB5222302.1"/>
    <property type="molecule type" value="Genomic_DNA"/>
</dbReference>
<dbReference type="Pfam" id="PF19905">
    <property type="entry name" value="DUF6378"/>
    <property type="match status" value="1"/>
</dbReference>
<evidence type="ECO:0000259" key="1">
    <source>
        <dbReference type="Pfam" id="PF19905"/>
    </source>
</evidence>
<gene>
    <name evidence="2" type="ORF">UFOVP361_102</name>
</gene>